<organism evidence="2 3">
    <name type="scientific">Actinophytocola algeriensis</name>
    <dbReference type="NCBI Taxonomy" id="1768010"/>
    <lineage>
        <taxon>Bacteria</taxon>
        <taxon>Bacillati</taxon>
        <taxon>Actinomycetota</taxon>
        <taxon>Actinomycetes</taxon>
        <taxon>Pseudonocardiales</taxon>
        <taxon>Pseudonocardiaceae</taxon>
    </lineage>
</organism>
<dbReference type="GO" id="GO:0003677">
    <property type="term" value="F:DNA binding"/>
    <property type="evidence" value="ECO:0007669"/>
    <property type="project" value="UniProtKB-KW"/>
</dbReference>
<dbReference type="SUPFAM" id="SSF55785">
    <property type="entry name" value="PYP-like sensor domain (PAS domain)"/>
    <property type="match status" value="1"/>
</dbReference>
<protein>
    <submittedName>
        <fullName evidence="2">DNA-binding CsgD family transcriptional regulator</fullName>
    </submittedName>
</protein>
<comment type="caution">
    <text evidence="2">The sequence shown here is derived from an EMBL/GenBank/DDBJ whole genome shotgun (WGS) entry which is preliminary data.</text>
</comment>
<dbReference type="CDD" id="cd00130">
    <property type="entry name" value="PAS"/>
    <property type="match status" value="1"/>
</dbReference>
<dbReference type="InterPro" id="IPR036388">
    <property type="entry name" value="WH-like_DNA-bd_sf"/>
</dbReference>
<dbReference type="RefSeq" id="WP_184815578.1">
    <property type="nucleotide sequence ID" value="NZ_JACHJQ010000010.1"/>
</dbReference>
<dbReference type="GO" id="GO:0006355">
    <property type="term" value="P:regulation of DNA-templated transcription"/>
    <property type="evidence" value="ECO:0007669"/>
    <property type="project" value="InterPro"/>
</dbReference>
<dbReference type="InterPro" id="IPR000792">
    <property type="entry name" value="Tscrpt_reg_LuxR_C"/>
</dbReference>
<dbReference type="AlphaFoldDB" id="A0A7W7QEB8"/>
<evidence type="ECO:0000259" key="1">
    <source>
        <dbReference type="SMART" id="SM00421"/>
    </source>
</evidence>
<dbReference type="SMART" id="SM00421">
    <property type="entry name" value="HTH_LUXR"/>
    <property type="match status" value="1"/>
</dbReference>
<dbReference type="EMBL" id="JACHJQ010000010">
    <property type="protein sequence ID" value="MBB4911561.1"/>
    <property type="molecule type" value="Genomic_DNA"/>
</dbReference>
<keyword evidence="2" id="KW-0238">DNA-binding</keyword>
<name>A0A7W7QEB8_9PSEU</name>
<accession>A0A7W7QEB8</accession>
<reference evidence="2 3" key="1">
    <citation type="submission" date="2020-08" db="EMBL/GenBank/DDBJ databases">
        <title>Genomic Encyclopedia of Type Strains, Phase III (KMG-III): the genomes of soil and plant-associated and newly described type strains.</title>
        <authorList>
            <person name="Whitman W."/>
        </authorList>
    </citation>
    <scope>NUCLEOTIDE SEQUENCE [LARGE SCALE GENOMIC DNA]</scope>
    <source>
        <strain evidence="2 3">CECT 8960</strain>
    </source>
</reference>
<proteinExistence type="predicted"/>
<dbReference type="InterPro" id="IPR016032">
    <property type="entry name" value="Sig_transdc_resp-reg_C-effctor"/>
</dbReference>
<dbReference type="Gene3D" id="3.30.450.20">
    <property type="entry name" value="PAS domain"/>
    <property type="match status" value="1"/>
</dbReference>
<sequence>MGNEFAIDDPHDTLGGDPEQRDGVFRTVFDRAGVRVAALDHTLLITDASAGFAAEFGRTVPGLRGVLFPDLLHPSVRERLVQQLTRLVEGQRQRFVDRVLAPLSGSTVFGGELTGFVVHSEANQVDGLLVVLRPEPMERGTVVVGKRKLLSETDAQILEGIAAGASTVQLAALLYLSCGGVEYHLTALLRLMKVGNRSALVSKAYSMGLFGVGTWPPRVLPDYVG</sequence>
<dbReference type="Pfam" id="PF00196">
    <property type="entry name" value="GerE"/>
    <property type="match status" value="1"/>
</dbReference>
<dbReference type="Gene3D" id="1.10.10.10">
    <property type="entry name" value="Winged helix-like DNA-binding domain superfamily/Winged helix DNA-binding domain"/>
    <property type="match status" value="1"/>
</dbReference>
<dbReference type="InterPro" id="IPR000014">
    <property type="entry name" value="PAS"/>
</dbReference>
<gene>
    <name evidence="2" type="ORF">FHR82_007831</name>
</gene>
<evidence type="ECO:0000313" key="3">
    <source>
        <dbReference type="Proteomes" id="UP000520767"/>
    </source>
</evidence>
<dbReference type="SUPFAM" id="SSF46894">
    <property type="entry name" value="C-terminal effector domain of the bipartite response regulators"/>
    <property type="match status" value="1"/>
</dbReference>
<feature type="domain" description="HTH luxR-type" evidence="1">
    <location>
        <begin position="147"/>
        <end position="204"/>
    </location>
</feature>
<keyword evidence="3" id="KW-1185">Reference proteome</keyword>
<dbReference type="Pfam" id="PF08448">
    <property type="entry name" value="PAS_4"/>
    <property type="match status" value="1"/>
</dbReference>
<dbReference type="Proteomes" id="UP000520767">
    <property type="component" value="Unassembled WGS sequence"/>
</dbReference>
<dbReference type="InterPro" id="IPR035965">
    <property type="entry name" value="PAS-like_dom_sf"/>
</dbReference>
<dbReference type="InterPro" id="IPR013656">
    <property type="entry name" value="PAS_4"/>
</dbReference>
<evidence type="ECO:0000313" key="2">
    <source>
        <dbReference type="EMBL" id="MBB4911561.1"/>
    </source>
</evidence>